<dbReference type="Proteomes" id="UP000582837">
    <property type="component" value="Unassembled WGS sequence"/>
</dbReference>
<sequence>MRIVHRWIVAAVALACTGCTIADVTEAGGDDVLIVEGVLRSDRPDQRILLHRSVRGALSPGEPDAQVFVTGNAGARHDFEMVPTSQCLSVDPLYATADSVDIQATCYRSASADGYWVLPDSVYDLTVITTGGETARGRTHVPTPFAILQFPYRSRLRDGPRECTIPGGEALPVVWTESRGAYGYLAPLLITGLDRVAPDSLRAPAELELTGLAISSGDTTLVLPGDFGVFDRFSLDQRLLRYLQTGLPPGVRAEIVIAAADRNYINGARGGSFNPSGQVRISSVVGDGRGVFGSLVPLTVAFNVGQPGRPIICN</sequence>
<feature type="chain" id="PRO_5032423193" description="DUF4249 family protein" evidence="1">
    <location>
        <begin position="23"/>
        <end position="314"/>
    </location>
</feature>
<proteinExistence type="predicted"/>
<dbReference type="RefSeq" id="WP_170033393.1">
    <property type="nucleotide sequence ID" value="NZ_JABDTL010000001.1"/>
</dbReference>
<keyword evidence="3" id="KW-1185">Reference proteome</keyword>
<dbReference type="AlphaFoldDB" id="A0A841GYZ4"/>
<evidence type="ECO:0008006" key="4">
    <source>
        <dbReference type="Google" id="ProtNLM"/>
    </source>
</evidence>
<protein>
    <recommendedName>
        <fullName evidence="4">DUF4249 family protein</fullName>
    </recommendedName>
</protein>
<evidence type="ECO:0000313" key="3">
    <source>
        <dbReference type="Proteomes" id="UP000582837"/>
    </source>
</evidence>
<organism evidence="2 3">
    <name type="scientific">Longimicrobium terrae</name>
    <dbReference type="NCBI Taxonomy" id="1639882"/>
    <lineage>
        <taxon>Bacteria</taxon>
        <taxon>Pseudomonadati</taxon>
        <taxon>Gemmatimonadota</taxon>
        <taxon>Longimicrobiia</taxon>
        <taxon>Longimicrobiales</taxon>
        <taxon>Longimicrobiaceae</taxon>
        <taxon>Longimicrobium</taxon>
    </lineage>
</organism>
<evidence type="ECO:0000256" key="1">
    <source>
        <dbReference type="SAM" id="SignalP"/>
    </source>
</evidence>
<keyword evidence="1" id="KW-0732">Signal</keyword>
<comment type="caution">
    <text evidence="2">The sequence shown here is derived from an EMBL/GenBank/DDBJ whole genome shotgun (WGS) entry which is preliminary data.</text>
</comment>
<accession>A0A841GYZ4</accession>
<evidence type="ECO:0000313" key="2">
    <source>
        <dbReference type="EMBL" id="MBB6070954.1"/>
    </source>
</evidence>
<feature type="signal peptide" evidence="1">
    <location>
        <begin position="1"/>
        <end position="22"/>
    </location>
</feature>
<dbReference type="EMBL" id="JACHIA010000006">
    <property type="protein sequence ID" value="MBB6070954.1"/>
    <property type="molecule type" value="Genomic_DNA"/>
</dbReference>
<gene>
    <name evidence="2" type="ORF">HNQ61_002576</name>
</gene>
<name>A0A841GYZ4_9BACT</name>
<reference evidence="2 3" key="1">
    <citation type="submission" date="2020-08" db="EMBL/GenBank/DDBJ databases">
        <title>Genomic Encyclopedia of Type Strains, Phase IV (KMG-IV): sequencing the most valuable type-strain genomes for metagenomic binning, comparative biology and taxonomic classification.</title>
        <authorList>
            <person name="Goeker M."/>
        </authorList>
    </citation>
    <scope>NUCLEOTIDE SEQUENCE [LARGE SCALE GENOMIC DNA]</scope>
    <source>
        <strain evidence="2 3">DSM 29007</strain>
    </source>
</reference>